<comment type="caution">
    <text evidence="2">The sequence shown here is derived from an EMBL/GenBank/DDBJ whole genome shotgun (WGS) entry which is preliminary data.</text>
</comment>
<evidence type="ECO:0008006" key="4">
    <source>
        <dbReference type="Google" id="ProtNLM"/>
    </source>
</evidence>
<dbReference type="InterPro" id="IPR011333">
    <property type="entry name" value="SKP1/BTB/POZ_sf"/>
</dbReference>
<organism evidence="2 3">
    <name type="scientific">Parascedosporium putredinis</name>
    <dbReference type="NCBI Taxonomy" id="1442378"/>
    <lineage>
        <taxon>Eukaryota</taxon>
        <taxon>Fungi</taxon>
        <taxon>Dikarya</taxon>
        <taxon>Ascomycota</taxon>
        <taxon>Pezizomycotina</taxon>
        <taxon>Sordariomycetes</taxon>
        <taxon>Hypocreomycetidae</taxon>
        <taxon>Microascales</taxon>
        <taxon>Microascaceae</taxon>
        <taxon>Parascedosporium</taxon>
    </lineage>
</organism>
<dbReference type="SUPFAM" id="SSF54695">
    <property type="entry name" value="POZ domain"/>
    <property type="match status" value="1"/>
</dbReference>
<sequence>MSSRVVIDPSGDLVLQIPISVPTPSKETRRNSVDSAIGSSSPIIPSGQCSPLQEIPNATGKIDDDANNEKESSETRELLVSSKILAVSSPVFRKMLFGGKFVEAIKLADAGDGSTTIVTLPDDDAEAVTLMCKILHFATADINDLPKSDLLERLAAICDKYLCLHILRYCGTIWVRNWVKKCEEDNAGIVDVCRLLVFAYVADMEKEFADIAWTLLLLHKGPLSRSTSDATESLDNPLLPLHIRGKLDAKRMQLCNQYHTALMRPLATWGWRSLTKGCNRGAAP</sequence>
<protein>
    <recommendedName>
        <fullName evidence="4">BTB domain-containing protein</fullName>
    </recommendedName>
</protein>
<gene>
    <name evidence="2" type="ORF">PPNO1_LOCUS2104</name>
</gene>
<dbReference type="AlphaFoldDB" id="A0A9P1M8I3"/>
<feature type="region of interest" description="Disordered" evidence="1">
    <location>
        <begin position="23"/>
        <end position="71"/>
    </location>
</feature>
<evidence type="ECO:0000256" key="1">
    <source>
        <dbReference type="SAM" id="MobiDB-lite"/>
    </source>
</evidence>
<keyword evidence="3" id="KW-1185">Reference proteome</keyword>
<proteinExistence type="predicted"/>
<evidence type="ECO:0000313" key="2">
    <source>
        <dbReference type="EMBL" id="CAI4212339.1"/>
    </source>
</evidence>
<dbReference type="CDD" id="cd18186">
    <property type="entry name" value="BTB_POZ_ZBTB_KLHL-like"/>
    <property type="match status" value="1"/>
</dbReference>
<name>A0A9P1M8I3_9PEZI</name>
<evidence type="ECO:0000313" key="3">
    <source>
        <dbReference type="Proteomes" id="UP000838763"/>
    </source>
</evidence>
<dbReference type="EMBL" id="CALLCH030000004">
    <property type="protein sequence ID" value="CAI4212339.1"/>
    <property type="molecule type" value="Genomic_DNA"/>
</dbReference>
<dbReference type="Gene3D" id="3.30.710.10">
    <property type="entry name" value="Potassium Channel Kv1.1, Chain A"/>
    <property type="match status" value="1"/>
</dbReference>
<feature type="compositionally biased region" description="Low complexity" evidence="1">
    <location>
        <begin position="35"/>
        <end position="51"/>
    </location>
</feature>
<dbReference type="Proteomes" id="UP000838763">
    <property type="component" value="Unassembled WGS sequence"/>
</dbReference>
<accession>A0A9P1M8I3</accession>
<feature type="compositionally biased region" description="Basic and acidic residues" evidence="1">
    <location>
        <begin position="61"/>
        <end position="71"/>
    </location>
</feature>
<reference evidence="2" key="1">
    <citation type="submission" date="2022-11" db="EMBL/GenBank/DDBJ databases">
        <authorList>
            <person name="Scott C."/>
            <person name="Bruce N."/>
        </authorList>
    </citation>
    <scope>NUCLEOTIDE SEQUENCE</scope>
</reference>
<dbReference type="OrthoDB" id="5275938at2759"/>